<proteinExistence type="predicted"/>
<keyword evidence="1" id="KW-1133">Transmembrane helix</keyword>
<feature type="transmembrane region" description="Helical" evidence="1">
    <location>
        <begin position="305"/>
        <end position="326"/>
    </location>
</feature>
<dbReference type="Proteomes" id="UP000230108">
    <property type="component" value="Unassembled WGS sequence"/>
</dbReference>
<protein>
    <submittedName>
        <fullName evidence="2">Uncharacterized protein</fullName>
    </submittedName>
</protein>
<organism evidence="2 3">
    <name type="scientific">Candidatus Roizmanbacteria bacterium CG_4_10_14_0_8_um_filter_39_9</name>
    <dbReference type="NCBI Taxonomy" id="1974829"/>
    <lineage>
        <taxon>Bacteria</taxon>
        <taxon>Candidatus Roizmaniibacteriota</taxon>
    </lineage>
</organism>
<evidence type="ECO:0000313" key="2">
    <source>
        <dbReference type="EMBL" id="PIY69486.1"/>
    </source>
</evidence>
<dbReference type="EMBL" id="PFLF01000011">
    <property type="protein sequence ID" value="PIY69486.1"/>
    <property type="molecule type" value="Genomic_DNA"/>
</dbReference>
<sequence>MSSFEYIKIAWYYFSMWGKRLILFFLVLSIILAFFLHFLGQDKQALRTNKSIEKEQTKLLYTTLNDPKLQETKQGQVVAKIYSGFLCWSIGEVCTNNPADAPKYLSQSITAKIASLIVLPIVNPPASGIYWASDTLQNAGFIPKTYAAEGIGFAALKPIMNLWKVFRDISYMLLVLVLVIIGFMIMFRMKLNPQTVINVENALPKIVVAMILITFSFAIAGFMIDLMYVLIAIVISVVSSNGAFYDVGLMQNTYLNGNATSLWNSIFANPANINGAARGLDGNLGFLANWANLNWLGKSVIMNTLTALPSFVSGTLYGIVNFVIGYGITELLFGKLFDIFGKALNVIGGGTLVVGYLTQLLTFVATAQLSILIGFTIGPTIIVPIIAGALVFFTVLFLFFRIFLMLFHAYLQILFMIIVAPLILVFEAIPGKSTFSFWFKNLAAEVLTFPLVIGILTIGFVLSNQLSIEGNFWRPPFLNALDPNLLPIFIGMGVLFMTPNLIKLAKEQLFGVKGLPISFGLGTFFAGAGAGAGGALSLVGQISTASMGIQALTGKSIGNIIGTSHLPGPSHGVDQVVADALDPKKGGK</sequence>
<feature type="transmembrane region" description="Helical" evidence="1">
    <location>
        <begin position="346"/>
        <end position="369"/>
    </location>
</feature>
<feature type="transmembrane region" description="Helical" evidence="1">
    <location>
        <begin position="381"/>
        <end position="403"/>
    </location>
</feature>
<keyword evidence="1" id="KW-0472">Membrane</keyword>
<feature type="transmembrane region" description="Helical" evidence="1">
    <location>
        <begin position="207"/>
        <end position="235"/>
    </location>
</feature>
<feature type="transmembrane region" description="Helical" evidence="1">
    <location>
        <begin position="169"/>
        <end position="187"/>
    </location>
</feature>
<dbReference type="SUPFAM" id="SSF103473">
    <property type="entry name" value="MFS general substrate transporter"/>
    <property type="match status" value="1"/>
</dbReference>
<feature type="transmembrane region" description="Helical" evidence="1">
    <location>
        <begin position="442"/>
        <end position="463"/>
    </location>
</feature>
<name>A0A2M7QE35_9BACT</name>
<feature type="transmembrane region" description="Helical" evidence="1">
    <location>
        <begin position="409"/>
        <end position="430"/>
    </location>
</feature>
<gene>
    <name evidence="2" type="ORF">COY90_00435</name>
</gene>
<comment type="caution">
    <text evidence="2">The sequence shown here is derived from an EMBL/GenBank/DDBJ whole genome shotgun (WGS) entry which is preliminary data.</text>
</comment>
<accession>A0A2M7QE35</accession>
<evidence type="ECO:0000256" key="1">
    <source>
        <dbReference type="SAM" id="Phobius"/>
    </source>
</evidence>
<feature type="transmembrane region" description="Helical" evidence="1">
    <location>
        <begin position="483"/>
        <end position="502"/>
    </location>
</feature>
<feature type="transmembrane region" description="Helical" evidence="1">
    <location>
        <begin position="514"/>
        <end position="539"/>
    </location>
</feature>
<feature type="transmembrane region" description="Helical" evidence="1">
    <location>
        <begin position="20"/>
        <end position="40"/>
    </location>
</feature>
<dbReference type="InterPro" id="IPR036259">
    <property type="entry name" value="MFS_trans_sf"/>
</dbReference>
<reference evidence="3" key="1">
    <citation type="submission" date="2017-09" db="EMBL/GenBank/DDBJ databases">
        <title>Depth-based differentiation of microbial function through sediment-hosted aquifers and enrichment of novel symbionts in the deep terrestrial subsurface.</title>
        <authorList>
            <person name="Probst A.J."/>
            <person name="Ladd B."/>
            <person name="Jarett J.K."/>
            <person name="Geller-Mcgrath D.E."/>
            <person name="Sieber C.M.K."/>
            <person name="Emerson J.B."/>
            <person name="Anantharaman K."/>
            <person name="Thomas B.C."/>
            <person name="Malmstrom R."/>
            <person name="Stieglmeier M."/>
            <person name="Klingl A."/>
            <person name="Woyke T."/>
            <person name="Ryan C.M."/>
            <person name="Banfield J.F."/>
        </authorList>
    </citation>
    <scope>NUCLEOTIDE SEQUENCE [LARGE SCALE GENOMIC DNA]</scope>
</reference>
<keyword evidence="1" id="KW-0812">Transmembrane</keyword>
<dbReference type="AlphaFoldDB" id="A0A2M7QE35"/>
<evidence type="ECO:0000313" key="3">
    <source>
        <dbReference type="Proteomes" id="UP000230108"/>
    </source>
</evidence>